<dbReference type="SUPFAM" id="SSF54928">
    <property type="entry name" value="RNA-binding domain, RBD"/>
    <property type="match status" value="1"/>
</dbReference>
<feature type="compositionally biased region" description="Acidic residues" evidence="2">
    <location>
        <begin position="555"/>
        <end position="570"/>
    </location>
</feature>
<dbReference type="AlphaFoldDB" id="A0A6G1SAF7"/>
<accession>A0A6G1SAF7</accession>
<dbReference type="Pfam" id="PF04857">
    <property type="entry name" value="CAF1"/>
    <property type="match status" value="1"/>
</dbReference>
<dbReference type="GO" id="GO:1990431">
    <property type="term" value="P:priRNA 3'-end processing"/>
    <property type="evidence" value="ECO:0007669"/>
    <property type="project" value="TreeGrafter"/>
</dbReference>
<dbReference type="PANTHER" id="PTHR15092">
    <property type="entry name" value="POLY A -SPECIFIC RIBONUCLEASE/TARGET OF EGR1, MEMBER 1"/>
    <property type="match status" value="1"/>
</dbReference>
<dbReference type="InterPro" id="IPR006941">
    <property type="entry name" value="RNase_CAF1"/>
</dbReference>
<evidence type="ECO:0000259" key="3">
    <source>
        <dbReference type="Pfam" id="PF08675"/>
    </source>
</evidence>
<comment type="similarity">
    <text evidence="1">Belongs to the CAF1 family.</text>
</comment>
<dbReference type="GO" id="GO:0005634">
    <property type="term" value="C:nucleus"/>
    <property type="evidence" value="ECO:0007669"/>
    <property type="project" value="InterPro"/>
</dbReference>
<proteinExistence type="inferred from homology"/>
<feature type="domain" description="Poly(A)-specific ribonuclease RNA-binding" evidence="3">
    <location>
        <begin position="461"/>
        <end position="540"/>
    </location>
</feature>
<dbReference type="InterPro" id="IPR014789">
    <property type="entry name" value="PolyA-riboNase_RNA-binding"/>
</dbReference>
<dbReference type="InterPro" id="IPR036397">
    <property type="entry name" value="RNaseH_sf"/>
</dbReference>
<dbReference type="GO" id="GO:0005737">
    <property type="term" value="C:cytoplasm"/>
    <property type="evidence" value="ECO:0007669"/>
    <property type="project" value="InterPro"/>
</dbReference>
<gene>
    <name evidence="4" type="primary">parn</name>
    <name evidence="4" type="ORF">g.11089</name>
</gene>
<dbReference type="InterPro" id="IPR012337">
    <property type="entry name" value="RNaseH-like_sf"/>
</dbReference>
<dbReference type="EMBL" id="GGYP01002430">
    <property type="protein sequence ID" value="MDE47201.1"/>
    <property type="molecule type" value="Transcribed_RNA"/>
</dbReference>
<dbReference type="GO" id="GO:0003723">
    <property type="term" value="F:RNA binding"/>
    <property type="evidence" value="ECO:0007669"/>
    <property type="project" value="InterPro"/>
</dbReference>
<organism evidence="4">
    <name type="scientific">Aceria tosichella</name>
    <name type="common">wheat curl mite</name>
    <dbReference type="NCBI Taxonomy" id="561515"/>
    <lineage>
        <taxon>Eukaryota</taxon>
        <taxon>Metazoa</taxon>
        <taxon>Ecdysozoa</taxon>
        <taxon>Arthropoda</taxon>
        <taxon>Chelicerata</taxon>
        <taxon>Arachnida</taxon>
        <taxon>Acari</taxon>
        <taxon>Acariformes</taxon>
        <taxon>Trombidiformes</taxon>
        <taxon>Prostigmata</taxon>
        <taxon>Eupodina</taxon>
        <taxon>Eriophyoidea</taxon>
        <taxon>Eriophyidae</taxon>
        <taxon>Eriophyinae</taxon>
        <taxon>Aceriini</taxon>
        <taxon>Aceria</taxon>
    </lineage>
</organism>
<reference evidence="4" key="1">
    <citation type="submission" date="2018-10" db="EMBL/GenBank/DDBJ databases">
        <title>Transcriptome assembly of Aceria tosichella (Wheat curl mite) Type 2.</title>
        <authorList>
            <person name="Scully E.D."/>
            <person name="Geib S.M."/>
            <person name="Palmer N.A."/>
            <person name="Gupta A.K."/>
            <person name="Sarath G."/>
            <person name="Tatineni S."/>
        </authorList>
    </citation>
    <scope>NUCLEOTIDE SEQUENCE</scope>
    <source>
        <strain evidence="4">LincolnNE</strain>
    </source>
</reference>
<dbReference type="GO" id="GO:1990432">
    <property type="term" value="P:siRNA 3'-end processing"/>
    <property type="evidence" value="ECO:0007669"/>
    <property type="project" value="TreeGrafter"/>
</dbReference>
<name>A0A6G1SAF7_9ACAR</name>
<dbReference type="PANTHER" id="PTHR15092:SF22">
    <property type="entry name" value="POLY(A)-SPECIFIC RIBONUCLEASE PNLDC1"/>
    <property type="match status" value="1"/>
</dbReference>
<feature type="region of interest" description="Disordered" evidence="2">
    <location>
        <begin position="548"/>
        <end position="570"/>
    </location>
</feature>
<dbReference type="GO" id="GO:0004535">
    <property type="term" value="F:poly(A)-specific ribonuclease activity"/>
    <property type="evidence" value="ECO:0007669"/>
    <property type="project" value="InterPro"/>
</dbReference>
<evidence type="ECO:0000256" key="2">
    <source>
        <dbReference type="SAM" id="MobiDB-lite"/>
    </source>
</evidence>
<dbReference type="InterPro" id="IPR012677">
    <property type="entry name" value="Nucleotide-bd_a/b_plait_sf"/>
</dbReference>
<protein>
    <submittedName>
        <fullName evidence="4">Poly(A)-specific ribonuclease PARN</fullName>
    </submittedName>
</protein>
<evidence type="ECO:0000256" key="1">
    <source>
        <dbReference type="ARBA" id="ARBA00008372"/>
    </source>
</evidence>
<dbReference type="Gene3D" id="3.30.420.10">
    <property type="entry name" value="Ribonuclease H-like superfamily/Ribonuclease H"/>
    <property type="match status" value="2"/>
</dbReference>
<dbReference type="InterPro" id="IPR051181">
    <property type="entry name" value="CAF1_poly(A)_ribonucleases"/>
</dbReference>
<evidence type="ECO:0000313" key="4">
    <source>
        <dbReference type="EMBL" id="MDE47201.1"/>
    </source>
</evidence>
<sequence length="570" mass="66494">MDVTNENFLELLPEIGETIGDCDFIAIDTELSGLLRERNVNRFDLPEERFAREVESSRGYFIMQFGLSCFKRLDHLKYSNRTYNFYIFPQPHKLHGDINRTFSVQAHAIQFLCQHNFDFNKLFRHGVSYLTFQEKKLLTAELKKEKKAQAKVGFNKHGVPDFVPPSMMSYCLECIKKVNDFVEEQKIQKHCMALSSSNGDQDCDMNDASVEKKESESLGKKFEFRDCVSNHRRSVMKRVFECLPIAENLHVEYARDPDTNENYLVLEYMDKEVKSLKRSRALSNAKGFLEVLELIIVNKKPLVGHNLSLDLIQIINQFMEPLSDNYDAFKETCHSLFPVIYDTKYIAHQILDPKTLANNQSRLNDLYCQLRTSTTFPKISVTHTGQSFDDNQLPHQAGYDAYMSGYCFMALCEGYLEVNKSKRYKANRTEPLPKQQQLVDEFSNKIHLSFSHDFKYILLNGQEQQPDRSHVFYVEFPSTWALDDLFQLFYQYGGVEASRLSSSSALCGLRDHKQRDNVLKHIKHNKDANYRIYTYEYYMDNLKQRKKRPSRVLNDEDADINDVDQPDDDA</sequence>
<dbReference type="GO" id="GO:0046872">
    <property type="term" value="F:metal ion binding"/>
    <property type="evidence" value="ECO:0007669"/>
    <property type="project" value="InterPro"/>
</dbReference>
<dbReference type="InterPro" id="IPR035979">
    <property type="entry name" value="RBD_domain_sf"/>
</dbReference>
<dbReference type="Pfam" id="PF08675">
    <property type="entry name" value="RNA_bind"/>
    <property type="match status" value="1"/>
</dbReference>
<dbReference type="SUPFAM" id="SSF53098">
    <property type="entry name" value="Ribonuclease H-like"/>
    <property type="match status" value="1"/>
</dbReference>
<dbReference type="GO" id="GO:0000289">
    <property type="term" value="P:nuclear-transcribed mRNA poly(A) tail shortening"/>
    <property type="evidence" value="ECO:0007669"/>
    <property type="project" value="TreeGrafter"/>
</dbReference>
<dbReference type="Gene3D" id="3.30.70.330">
    <property type="match status" value="1"/>
</dbReference>